<comment type="caution">
    <text evidence="1">The sequence shown here is derived from an EMBL/GenBank/DDBJ whole genome shotgun (WGS) entry which is preliminary data.</text>
</comment>
<gene>
    <name evidence="1" type="ORF">FHX44_111543</name>
</gene>
<name>A0A561SLC9_9PSEU</name>
<proteinExistence type="predicted"/>
<organism evidence="1 2">
    <name type="scientific">Pseudonocardia hierapolitana</name>
    <dbReference type="NCBI Taxonomy" id="1128676"/>
    <lineage>
        <taxon>Bacteria</taxon>
        <taxon>Bacillati</taxon>
        <taxon>Actinomycetota</taxon>
        <taxon>Actinomycetes</taxon>
        <taxon>Pseudonocardiales</taxon>
        <taxon>Pseudonocardiaceae</taxon>
        <taxon>Pseudonocardia</taxon>
    </lineage>
</organism>
<accession>A0A561SLC9</accession>
<reference evidence="1 2" key="1">
    <citation type="submission" date="2019-06" db="EMBL/GenBank/DDBJ databases">
        <title>Sequencing the genomes of 1000 actinobacteria strains.</title>
        <authorList>
            <person name="Klenk H.-P."/>
        </authorList>
    </citation>
    <scope>NUCLEOTIDE SEQUENCE [LARGE SCALE GENOMIC DNA]</scope>
    <source>
        <strain evidence="1 2">DSM 45671</strain>
    </source>
</reference>
<dbReference type="EMBL" id="VIWU01000001">
    <property type="protein sequence ID" value="TWF75659.1"/>
    <property type="molecule type" value="Genomic_DNA"/>
</dbReference>
<evidence type="ECO:0000313" key="2">
    <source>
        <dbReference type="Proteomes" id="UP000321261"/>
    </source>
</evidence>
<protein>
    <submittedName>
        <fullName evidence="1">Uncharacterized protein</fullName>
    </submittedName>
</protein>
<sequence>MTRLERATGRGRKPPLQGMAGWVASLPAAEKDAVLLTLPRGDDLHLRAGLLRRTTGLT</sequence>
<dbReference type="Proteomes" id="UP000321261">
    <property type="component" value="Unassembled WGS sequence"/>
</dbReference>
<dbReference type="RefSeq" id="WP_170308817.1">
    <property type="nucleotide sequence ID" value="NZ_VIWU01000001.1"/>
</dbReference>
<dbReference type="AlphaFoldDB" id="A0A561SLC9"/>
<keyword evidence="2" id="KW-1185">Reference proteome</keyword>
<evidence type="ECO:0000313" key="1">
    <source>
        <dbReference type="EMBL" id="TWF75659.1"/>
    </source>
</evidence>